<dbReference type="EMBL" id="BLAD01000038">
    <property type="protein sequence ID" value="GER98919.1"/>
    <property type="molecule type" value="Genomic_DNA"/>
</dbReference>
<dbReference type="AlphaFoldDB" id="A0A5M3VSH6"/>
<evidence type="ECO:0000313" key="2">
    <source>
        <dbReference type="Proteomes" id="UP000334990"/>
    </source>
</evidence>
<reference evidence="1 2" key="1">
    <citation type="submission" date="2019-10" db="EMBL/GenBank/DDBJ databases">
        <title>Whole genome shotgun sequence of Acrocarpospora corrugata NBRC 13972.</title>
        <authorList>
            <person name="Ichikawa N."/>
            <person name="Kimura A."/>
            <person name="Kitahashi Y."/>
            <person name="Komaki H."/>
            <person name="Oguchi A."/>
        </authorList>
    </citation>
    <scope>NUCLEOTIDE SEQUENCE [LARGE SCALE GENOMIC DNA]</scope>
    <source>
        <strain evidence="1 2">NBRC 13972</strain>
    </source>
</reference>
<protein>
    <submittedName>
        <fullName evidence="1">Uncharacterized protein</fullName>
    </submittedName>
</protein>
<gene>
    <name evidence="1" type="ORF">Acor_09830</name>
</gene>
<name>A0A5M3VSH6_9ACTN</name>
<organism evidence="1 2">
    <name type="scientific">Acrocarpospora corrugata</name>
    <dbReference type="NCBI Taxonomy" id="35763"/>
    <lineage>
        <taxon>Bacteria</taxon>
        <taxon>Bacillati</taxon>
        <taxon>Actinomycetota</taxon>
        <taxon>Actinomycetes</taxon>
        <taxon>Streptosporangiales</taxon>
        <taxon>Streptosporangiaceae</taxon>
        <taxon>Acrocarpospora</taxon>
    </lineage>
</organism>
<proteinExistence type="predicted"/>
<keyword evidence="2" id="KW-1185">Reference proteome</keyword>
<sequence>MSFFVWHLVSHYSTFTPTQPAPRLSGTEEIKPGRILDTPGPWGWHEGLTGQVVWFQLTEGPVPGETERGSCPKFARR</sequence>
<comment type="caution">
    <text evidence="1">The sequence shown here is derived from an EMBL/GenBank/DDBJ whole genome shotgun (WGS) entry which is preliminary data.</text>
</comment>
<accession>A0A5M3VSH6</accession>
<evidence type="ECO:0000313" key="1">
    <source>
        <dbReference type="EMBL" id="GER98919.1"/>
    </source>
</evidence>
<dbReference type="Proteomes" id="UP000334990">
    <property type="component" value="Unassembled WGS sequence"/>
</dbReference>